<proteinExistence type="predicted"/>
<reference evidence="1" key="1">
    <citation type="submission" date="2019-12" db="EMBL/GenBank/DDBJ databases">
        <title>Genome sequencing and annotation of Brassica cretica.</title>
        <authorList>
            <person name="Studholme D.J."/>
            <person name="Sarris P.F."/>
        </authorList>
    </citation>
    <scope>NUCLEOTIDE SEQUENCE</scope>
    <source>
        <strain evidence="1">PFS-102/07</strain>
        <tissue evidence="1">Leaf</tissue>
    </source>
</reference>
<comment type="caution">
    <text evidence="1">The sequence shown here is derived from an EMBL/GenBank/DDBJ whole genome shotgun (WGS) entry which is preliminary data.</text>
</comment>
<gene>
    <name evidence="1" type="ORF">F2Q70_00031265</name>
</gene>
<dbReference type="AlphaFoldDB" id="A0A8S9FRW5"/>
<sequence length="50" mass="5820">MDLERFLGEPRRRNSAFLTGIPRRMPWREGPLFDDLALLPLATSFELDAM</sequence>
<name>A0A8S9FRW5_BRACR</name>
<protein>
    <submittedName>
        <fullName evidence="1">Uncharacterized protein</fullName>
    </submittedName>
</protein>
<evidence type="ECO:0000313" key="1">
    <source>
        <dbReference type="EMBL" id="KAF2533452.1"/>
    </source>
</evidence>
<dbReference type="EMBL" id="QGKY02002305">
    <property type="protein sequence ID" value="KAF2533452.1"/>
    <property type="molecule type" value="Genomic_DNA"/>
</dbReference>
<organism evidence="1">
    <name type="scientific">Brassica cretica</name>
    <name type="common">Mustard</name>
    <dbReference type="NCBI Taxonomy" id="69181"/>
    <lineage>
        <taxon>Eukaryota</taxon>
        <taxon>Viridiplantae</taxon>
        <taxon>Streptophyta</taxon>
        <taxon>Embryophyta</taxon>
        <taxon>Tracheophyta</taxon>
        <taxon>Spermatophyta</taxon>
        <taxon>Magnoliopsida</taxon>
        <taxon>eudicotyledons</taxon>
        <taxon>Gunneridae</taxon>
        <taxon>Pentapetalae</taxon>
        <taxon>rosids</taxon>
        <taxon>malvids</taxon>
        <taxon>Brassicales</taxon>
        <taxon>Brassicaceae</taxon>
        <taxon>Brassiceae</taxon>
        <taxon>Brassica</taxon>
    </lineage>
</organism>
<accession>A0A8S9FRW5</accession>